<evidence type="ECO:0000313" key="2">
    <source>
        <dbReference type="EMBL" id="GAA4797119.1"/>
    </source>
</evidence>
<accession>A0ABP9BLG6</accession>
<comment type="caution">
    <text evidence="2">The sequence shown here is derived from an EMBL/GenBank/DDBJ whole genome shotgun (WGS) entry which is preliminary data.</text>
</comment>
<feature type="signal peptide" evidence="1">
    <location>
        <begin position="1"/>
        <end position="27"/>
    </location>
</feature>
<dbReference type="Proteomes" id="UP001499959">
    <property type="component" value="Unassembled WGS sequence"/>
</dbReference>
<evidence type="ECO:0000256" key="1">
    <source>
        <dbReference type="SAM" id="SignalP"/>
    </source>
</evidence>
<name>A0ABP9BLG6_9GAMM</name>
<sequence length="68" mass="7607">MNRSRHLVRPFLLAALLTLVSAGYANAACTPSTYAYCWQQYESCIINGGEQEFCTAEYFDCLTRRGCG</sequence>
<keyword evidence="3" id="KW-1185">Reference proteome</keyword>
<dbReference type="RefSeq" id="WP_345303548.1">
    <property type="nucleotide sequence ID" value="NZ_BAABJE010000012.1"/>
</dbReference>
<protein>
    <recommendedName>
        <fullName evidence="4">Kazal-like domain-containing protein</fullName>
    </recommendedName>
</protein>
<proteinExistence type="predicted"/>
<evidence type="ECO:0000313" key="3">
    <source>
        <dbReference type="Proteomes" id="UP001499959"/>
    </source>
</evidence>
<dbReference type="EMBL" id="BAABJE010000012">
    <property type="protein sequence ID" value="GAA4797119.1"/>
    <property type="molecule type" value="Genomic_DNA"/>
</dbReference>
<evidence type="ECO:0008006" key="4">
    <source>
        <dbReference type="Google" id="ProtNLM"/>
    </source>
</evidence>
<gene>
    <name evidence="2" type="ORF">GCM10023307_23720</name>
</gene>
<reference evidence="3" key="1">
    <citation type="journal article" date="2019" name="Int. J. Syst. Evol. Microbiol.">
        <title>The Global Catalogue of Microorganisms (GCM) 10K type strain sequencing project: providing services to taxonomists for standard genome sequencing and annotation.</title>
        <authorList>
            <consortium name="The Broad Institute Genomics Platform"/>
            <consortium name="The Broad Institute Genome Sequencing Center for Infectious Disease"/>
            <person name="Wu L."/>
            <person name="Ma J."/>
        </authorList>
    </citation>
    <scope>NUCLEOTIDE SEQUENCE [LARGE SCALE GENOMIC DNA]</scope>
    <source>
        <strain evidence="3">JCM 18204</strain>
    </source>
</reference>
<feature type="chain" id="PRO_5046736602" description="Kazal-like domain-containing protein" evidence="1">
    <location>
        <begin position="28"/>
        <end position="68"/>
    </location>
</feature>
<organism evidence="2 3">
    <name type="scientific">Lysobacter hankyongensis</name>
    <dbReference type="NCBI Taxonomy" id="1176535"/>
    <lineage>
        <taxon>Bacteria</taxon>
        <taxon>Pseudomonadati</taxon>
        <taxon>Pseudomonadota</taxon>
        <taxon>Gammaproteobacteria</taxon>
        <taxon>Lysobacterales</taxon>
        <taxon>Lysobacteraceae</taxon>
        <taxon>Lysobacter</taxon>
    </lineage>
</organism>
<keyword evidence="1" id="KW-0732">Signal</keyword>